<dbReference type="Proteomes" id="UP000886069">
    <property type="component" value="Unassembled WGS sequence"/>
</dbReference>
<dbReference type="PANTHER" id="PTHR34075:SF4">
    <property type="entry name" value="DUF35 DOMAIN-CONTAINING PROTEIN"/>
    <property type="match status" value="1"/>
</dbReference>
<gene>
    <name evidence="4" type="ORF">ENO08_00900</name>
</gene>
<comment type="caution">
    <text evidence="4">The sequence shown here is derived from an EMBL/GenBank/DDBJ whole genome shotgun (WGS) entry which is preliminary data.</text>
</comment>
<dbReference type="InterPro" id="IPR052513">
    <property type="entry name" value="Thioester_dehydratase-like"/>
</dbReference>
<dbReference type="InterPro" id="IPR002878">
    <property type="entry name" value="ChsH2_C"/>
</dbReference>
<dbReference type="Pfam" id="PF01796">
    <property type="entry name" value="OB_ChsH2_C"/>
    <property type="match status" value="1"/>
</dbReference>
<name>A0A7V2ATK5_UNCEI</name>
<evidence type="ECO:0000259" key="3">
    <source>
        <dbReference type="Pfam" id="PF12172"/>
    </source>
</evidence>
<feature type="domain" description="ChsH2 C-terminal OB-fold" evidence="2">
    <location>
        <begin position="116"/>
        <end position="180"/>
    </location>
</feature>
<protein>
    <submittedName>
        <fullName evidence="4">Zn-ribbon domain-containing OB-fold protein</fullName>
    </submittedName>
</protein>
<evidence type="ECO:0000259" key="2">
    <source>
        <dbReference type="Pfam" id="PF01796"/>
    </source>
</evidence>
<dbReference type="SUPFAM" id="SSF50249">
    <property type="entry name" value="Nucleic acid-binding proteins"/>
    <property type="match status" value="1"/>
</dbReference>
<evidence type="ECO:0000256" key="1">
    <source>
        <dbReference type="SAM" id="MobiDB-lite"/>
    </source>
</evidence>
<dbReference type="Gene3D" id="6.10.30.10">
    <property type="match status" value="1"/>
</dbReference>
<dbReference type="InterPro" id="IPR012340">
    <property type="entry name" value="NA-bd_OB-fold"/>
</dbReference>
<dbReference type="PANTHER" id="PTHR34075">
    <property type="entry name" value="BLR3430 PROTEIN"/>
    <property type="match status" value="1"/>
</dbReference>
<evidence type="ECO:0000313" key="4">
    <source>
        <dbReference type="EMBL" id="HER43002.1"/>
    </source>
</evidence>
<dbReference type="EMBL" id="DSEC01000064">
    <property type="protein sequence ID" value="HER43002.1"/>
    <property type="molecule type" value="Genomic_DNA"/>
</dbReference>
<reference evidence="4" key="1">
    <citation type="journal article" date="2020" name="mSystems">
        <title>Genome- and Community-Level Interaction Insights into Carbon Utilization and Element Cycling Functions of Hydrothermarchaeota in Hydrothermal Sediment.</title>
        <authorList>
            <person name="Zhou Z."/>
            <person name="Liu Y."/>
            <person name="Xu W."/>
            <person name="Pan J."/>
            <person name="Luo Z.H."/>
            <person name="Li M."/>
        </authorList>
    </citation>
    <scope>NUCLEOTIDE SEQUENCE [LARGE SCALE GENOMIC DNA]</scope>
    <source>
        <strain evidence="4">SpSt-1233</strain>
    </source>
</reference>
<dbReference type="AlphaFoldDB" id="A0A7V2ATK5"/>
<organism evidence="4">
    <name type="scientific">Eiseniibacteriota bacterium</name>
    <dbReference type="NCBI Taxonomy" id="2212470"/>
    <lineage>
        <taxon>Bacteria</taxon>
        <taxon>Candidatus Eiseniibacteriota</taxon>
    </lineage>
</organism>
<accession>A0A7V2ATK5</accession>
<feature type="region of interest" description="Disordered" evidence="1">
    <location>
        <begin position="1"/>
        <end position="39"/>
    </location>
</feature>
<feature type="domain" description="ChsH2 rubredoxin-like zinc ribbon" evidence="3">
    <location>
        <begin position="80"/>
        <end position="112"/>
    </location>
</feature>
<proteinExistence type="predicted"/>
<dbReference type="Pfam" id="PF12172">
    <property type="entry name" value="zf-ChsH2"/>
    <property type="match status" value="1"/>
</dbReference>
<dbReference type="Gene3D" id="2.40.50.140">
    <property type="entry name" value="Nucleic acid-binding proteins"/>
    <property type="match status" value="1"/>
</dbReference>
<dbReference type="InterPro" id="IPR022002">
    <property type="entry name" value="ChsH2_Znr"/>
</dbReference>
<sequence length="203" mass="22357">MEEARGTRGSHHRHPAFRAGAAEGDEAARGPEAVTETGRAKNMAITEKITNTTKPTYWEGSIPVNYVYTYGLAGEKFFRAIKDKGTFLATRCDECDVSYVPPKIYCDRCFAELDEYVDVGTLGFVETFTVSFMNMDGSEREEPKVLAMIRIDGTDGGLIHYIEGIALEDVCIGMPVQAIFKPKAKRTGAIDDIIGFGPIGRTR</sequence>